<dbReference type="Proteomes" id="UP000619260">
    <property type="component" value="Unassembled WGS sequence"/>
</dbReference>
<dbReference type="Gene3D" id="1.20.120.450">
    <property type="entry name" value="dinb family like domain"/>
    <property type="match status" value="1"/>
</dbReference>
<reference evidence="2" key="1">
    <citation type="submission" date="2021-01" db="EMBL/GenBank/DDBJ databases">
        <title>Whole genome shotgun sequence of Virgisporangium aliadipatigenens NBRC 105644.</title>
        <authorList>
            <person name="Komaki H."/>
            <person name="Tamura T."/>
        </authorList>
    </citation>
    <scope>NUCLEOTIDE SEQUENCE</scope>
    <source>
        <strain evidence="2">NBRC 105644</strain>
    </source>
</reference>
<gene>
    <name evidence="2" type="ORF">Val02_29170</name>
</gene>
<name>A0A8J4DQI6_9ACTN</name>
<dbReference type="InterPro" id="IPR024344">
    <property type="entry name" value="MDMPI_metal-binding"/>
</dbReference>
<dbReference type="InterPro" id="IPR034660">
    <property type="entry name" value="DinB/YfiT-like"/>
</dbReference>
<dbReference type="InterPro" id="IPR017517">
    <property type="entry name" value="Maleyloyr_isom"/>
</dbReference>
<evidence type="ECO:0000259" key="1">
    <source>
        <dbReference type="Pfam" id="PF11716"/>
    </source>
</evidence>
<proteinExistence type="predicted"/>
<dbReference type="RefSeq" id="WP_203899577.1">
    <property type="nucleotide sequence ID" value="NZ_BOPF01000009.1"/>
</dbReference>
<dbReference type="AlphaFoldDB" id="A0A8J4DQI6"/>
<evidence type="ECO:0000313" key="3">
    <source>
        <dbReference type="Proteomes" id="UP000619260"/>
    </source>
</evidence>
<dbReference type="EMBL" id="BOPF01000009">
    <property type="protein sequence ID" value="GIJ46031.1"/>
    <property type="molecule type" value="Genomic_DNA"/>
</dbReference>
<sequence length="188" mass="20008">MDDIALLSGVLARTGDLIGGVATDQAKRPTPCPDYDVSTLVDHIVGWVLAFEDAAHGRPVSGEAAHYRCGADPAAEFRAAADGVVSGWQKYGTDRQVAFIGSELPGAMVFNMTLMEYLVHGWDLAVATGQPVPYTEQEAAETLARAEATVPAQYRGEGMPFGEIVPVDAHAPAVDRLVGFLGRRPQSR</sequence>
<dbReference type="InterPro" id="IPR017520">
    <property type="entry name" value="CHP03086"/>
</dbReference>
<evidence type="ECO:0000313" key="2">
    <source>
        <dbReference type="EMBL" id="GIJ46031.1"/>
    </source>
</evidence>
<comment type="caution">
    <text evidence="2">The sequence shown here is derived from an EMBL/GenBank/DDBJ whole genome shotgun (WGS) entry which is preliminary data.</text>
</comment>
<feature type="domain" description="Mycothiol-dependent maleylpyruvate isomerase metal-binding" evidence="1">
    <location>
        <begin position="12"/>
        <end position="125"/>
    </location>
</feature>
<dbReference type="NCBIfam" id="TIGR03083">
    <property type="entry name" value="maleylpyruvate isomerase family mycothiol-dependent enzyme"/>
    <property type="match status" value="1"/>
</dbReference>
<dbReference type="Pfam" id="PF11716">
    <property type="entry name" value="MDMPI_N"/>
    <property type="match status" value="1"/>
</dbReference>
<dbReference type="NCBIfam" id="TIGR03086">
    <property type="entry name" value="TIGR03086 family metal-binding protein"/>
    <property type="match status" value="1"/>
</dbReference>
<accession>A0A8J4DQI6</accession>
<dbReference type="GO" id="GO:0046872">
    <property type="term" value="F:metal ion binding"/>
    <property type="evidence" value="ECO:0007669"/>
    <property type="project" value="InterPro"/>
</dbReference>
<keyword evidence="3" id="KW-1185">Reference proteome</keyword>
<organism evidence="2 3">
    <name type="scientific">Virgisporangium aliadipatigenens</name>
    <dbReference type="NCBI Taxonomy" id="741659"/>
    <lineage>
        <taxon>Bacteria</taxon>
        <taxon>Bacillati</taxon>
        <taxon>Actinomycetota</taxon>
        <taxon>Actinomycetes</taxon>
        <taxon>Micromonosporales</taxon>
        <taxon>Micromonosporaceae</taxon>
        <taxon>Virgisporangium</taxon>
    </lineage>
</organism>
<protein>
    <submittedName>
        <fullName evidence="2">TIGR03086 family protein</fullName>
    </submittedName>
</protein>
<dbReference type="SUPFAM" id="SSF109854">
    <property type="entry name" value="DinB/YfiT-like putative metalloenzymes"/>
    <property type="match status" value="1"/>
</dbReference>